<reference evidence="1 2" key="1">
    <citation type="submission" date="2015-09" db="EMBL/GenBank/DDBJ databases">
        <title>Genome sequence of Oxobacter pfennigii DSM 3222.</title>
        <authorList>
            <person name="Poehlein A."/>
            <person name="Bengelsdorf F.R."/>
            <person name="Schiel-Bengelsdorf B."/>
            <person name="Duerre P."/>
            <person name="Daniel R."/>
        </authorList>
    </citation>
    <scope>NUCLEOTIDE SEQUENCE [LARGE SCALE GENOMIC DNA]</scope>
    <source>
        <strain evidence="1 2">DSM 3222</strain>
    </source>
</reference>
<sequence length="157" mass="17371">MNKMPPIEKIHEAYSAIADNRVAVGNGTAKVTSSNYSKEYTVTWEDGIYTSNDDASYWGGYAGYPIIAVLMLQGKIKLNHSIVKYFKGINWTELNANHKANYAKAVSEIMAGLKMNGIDCDAIAEEINEVYKQIELLNITCKRSSIKPPKSNSGKKS</sequence>
<accession>A0A0P8W698</accession>
<dbReference type="OrthoDB" id="1550853at2"/>
<name>A0A0P8W698_9CLOT</name>
<dbReference type="EMBL" id="LKET01000041">
    <property type="protein sequence ID" value="KPU43245.1"/>
    <property type="molecule type" value="Genomic_DNA"/>
</dbReference>
<evidence type="ECO:0000313" key="1">
    <source>
        <dbReference type="EMBL" id="KPU43245.1"/>
    </source>
</evidence>
<dbReference type="AlphaFoldDB" id="A0A0P8W698"/>
<protein>
    <submittedName>
        <fullName evidence="1">Uncharacterized protein</fullName>
    </submittedName>
</protein>
<proteinExistence type="predicted"/>
<gene>
    <name evidence="1" type="ORF">OXPF_32590</name>
</gene>
<comment type="caution">
    <text evidence="1">The sequence shown here is derived from an EMBL/GenBank/DDBJ whole genome shotgun (WGS) entry which is preliminary data.</text>
</comment>
<keyword evidence="2" id="KW-1185">Reference proteome</keyword>
<organism evidence="1 2">
    <name type="scientific">Oxobacter pfennigii</name>
    <dbReference type="NCBI Taxonomy" id="36849"/>
    <lineage>
        <taxon>Bacteria</taxon>
        <taxon>Bacillati</taxon>
        <taxon>Bacillota</taxon>
        <taxon>Clostridia</taxon>
        <taxon>Eubacteriales</taxon>
        <taxon>Clostridiaceae</taxon>
        <taxon>Oxobacter</taxon>
    </lineage>
</organism>
<evidence type="ECO:0000313" key="2">
    <source>
        <dbReference type="Proteomes" id="UP000050326"/>
    </source>
</evidence>
<dbReference type="Proteomes" id="UP000050326">
    <property type="component" value="Unassembled WGS sequence"/>
</dbReference>
<dbReference type="RefSeq" id="WP_054876252.1">
    <property type="nucleotide sequence ID" value="NZ_LKET01000041.1"/>
</dbReference>